<dbReference type="Proteomes" id="UP000267027">
    <property type="component" value="Unassembled WGS sequence"/>
</dbReference>
<reference evidence="13" key="1">
    <citation type="submission" date="2017-02" db="UniProtKB">
        <authorList>
            <consortium name="WormBaseParasite"/>
        </authorList>
    </citation>
    <scope>IDENTIFICATION</scope>
</reference>
<keyword evidence="5" id="KW-0687">Ribonucleoprotein</keyword>
<dbReference type="GO" id="GO:0005739">
    <property type="term" value="C:mitochondrion"/>
    <property type="evidence" value="ECO:0007669"/>
    <property type="project" value="UniProtKB-SubCell"/>
</dbReference>
<name>A0A0R3PZB9_ANGCS</name>
<dbReference type="Pfam" id="PF04280">
    <property type="entry name" value="Tim44"/>
    <property type="match status" value="1"/>
</dbReference>
<evidence type="ECO:0000313" key="12">
    <source>
        <dbReference type="Proteomes" id="UP000267027"/>
    </source>
</evidence>
<dbReference type="InterPro" id="IPR032710">
    <property type="entry name" value="NTF2-like_dom_sf"/>
</dbReference>
<dbReference type="EMBL" id="UYYA01004819">
    <property type="protein sequence ID" value="VDM63474.1"/>
    <property type="molecule type" value="Genomic_DNA"/>
</dbReference>
<dbReference type="WBParaSite" id="ACOC_0001188801-mRNA-1">
    <property type="protein sequence ID" value="ACOC_0001188801-mRNA-1"/>
    <property type="gene ID" value="ACOC_0001188801"/>
</dbReference>
<evidence type="ECO:0000256" key="3">
    <source>
        <dbReference type="ARBA" id="ARBA00022980"/>
    </source>
</evidence>
<dbReference type="GO" id="GO:0005840">
    <property type="term" value="C:ribosome"/>
    <property type="evidence" value="ECO:0007669"/>
    <property type="project" value="UniProtKB-KW"/>
</dbReference>
<dbReference type="AlphaFoldDB" id="A0A0R3PZB9"/>
<evidence type="ECO:0000256" key="6">
    <source>
        <dbReference type="ARBA" id="ARBA00038073"/>
    </source>
</evidence>
<dbReference type="SMART" id="SM00978">
    <property type="entry name" value="Tim44"/>
    <property type="match status" value="1"/>
</dbReference>
<dbReference type="SUPFAM" id="SSF54427">
    <property type="entry name" value="NTF2-like"/>
    <property type="match status" value="1"/>
</dbReference>
<evidence type="ECO:0000256" key="8">
    <source>
        <dbReference type="ARBA" id="ARBA00043031"/>
    </source>
</evidence>
<gene>
    <name evidence="11" type="ORF">ACOC_LOCUS11889</name>
</gene>
<evidence type="ECO:0000256" key="5">
    <source>
        <dbReference type="ARBA" id="ARBA00023274"/>
    </source>
</evidence>
<feature type="domain" description="Tim44-like" evidence="10">
    <location>
        <begin position="202"/>
        <end position="322"/>
    </location>
</feature>
<evidence type="ECO:0000313" key="13">
    <source>
        <dbReference type="WBParaSite" id="ACOC_0001188801-mRNA-1"/>
    </source>
</evidence>
<feature type="region of interest" description="Disordered" evidence="9">
    <location>
        <begin position="338"/>
        <end position="377"/>
    </location>
</feature>
<dbReference type="STRING" id="334426.A0A0R3PZB9"/>
<dbReference type="PANTHER" id="PTHR28554:SF1">
    <property type="entry name" value="LARGE RIBOSOMAL SUBUNIT PROTEIN ML45"/>
    <property type="match status" value="1"/>
</dbReference>
<dbReference type="InterPro" id="IPR007379">
    <property type="entry name" value="Tim44-like_dom"/>
</dbReference>
<keyword evidence="12" id="KW-1185">Reference proteome</keyword>
<dbReference type="OrthoDB" id="19619at2759"/>
<comment type="similarity">
    <text evidence="6">Belongs to the mitochondrion-specific ribosomal protein mL45 family.</text>
</comment>
<evidence type="ECO:0000256" key="1">
    <source>
        <dbReference type="ARBA" id="ARBA00004173"/>
    </source>
</evidence>
<proteinExistence type="inferred from homology"/>
<keyword evidence="4" id="KW-0496">Mitochondrion</keyword>
<dbReference type="OMA" id="TPQTWKE"/>
<accession>A0A0R3PZB9</accession>
<reference evidence="11 12" key="2">
    <citation type="submission" date="2018-11" db="EMBL/GenBank/DDBJ databases">
        <authorList>
            <consortium name="Pathogen Informatics"/>
        </authorList>
    </citation>
    <scope>NUCLEOTIDE SEQUENCE [LARGE SCALE GENOMIC DNA]</scope>
    <source>
        <strain evidence="11 12">Costa Rica</strain>
    </source>
</reference>
<evidence type="ECO:0000313" key="11">
    <source>
        <dbReference type="EMBL" id="VDM63474.1"/>
    </source>
</evidence>
<evidence type="ECO:0000256" key="9">
    <source>
        <dbReference type="SAM" id="MobiDB-lite"/>
    </source>
</evidence>
<feature type="compositionally biased region" description="Basic and acidic residues" evidence="9">
    <location>
        <begin position="358"/>
        <end position="377"/>
    </location>
</feature>
<dbReference type="GO" id="GO:1990904">
    <property type="term" value="C:ribonucleoprotein complex"/>
    <property type="evidence" value="ECO:0007669"/>
    <property type="project" value="UniProtKB-KW"/>
</dbReference>
<evidence type="ECO:0000256" key="7">
    <source>
        <dbReference type="ARBA" id="ARBA00039448"/>
    </source>
</evidence>
<comment type="subcellular location">
    <subcellularLocation>
        <location evidence="1">Mitochondrion</location>
    </subcellularLocation>
</comment>
<evidence type="ECO:0000256" key="2">
    <source>
        <dbReference type="ARBA" id="ARBA00022946"/>
    </source>
</evidence>
<dbReference type="Gene3D" id="3.10.450.240">
    <property type="match status" value="1"/>
</dbReference>
<evidence type="ECO:0000259" key="10">
    <source>
        <dbReference type="SMART" id="SM00978"/>
    </source>
</evidence>
<dbReference type="PANTHER" id="PTHR28554">
    <property type="entry name" value="39S RIBOSOMAL PROTEIN L45, MITOCHONDRIAL"/>
    <property type="match status" value="1"/>
</dbReference>
<evidence type="ECO:0000256" key="4">
    <source>
        <dbReference type="ARBA" id="ARBA00023128"/>
    </source>
</evidence>
<organism evidence="13">
    <name type="scientific">Angiostrongylus costaricensis</name>
    <name type="common">Nematode worm</name>
    <dbReference type="NCBI Taxonomy" id="334426"/>
    <lineage>
        <taxon>Eukaryota</taxon>
        <taxon>Metazoa</taxon>
        <taxon>Ecdysozoa</taxon>
        <taxon>Nematoda</taxon>
        <taxon>Chromadorea</taxon>
        <taxon>Rhabditida</taxon>
        <taxon>Rhabditina</taxon>
        <taxon>Rhabditomorpha</taxon>
        <taxon>Strongyloidea</taxon>
        <taxon>Metastrongylidae</taxon>
        <taxon>Angiostrongylus</taxon>
    </lineage>
</organism>
<dbReference type="InterPro" id="IPR051975">
    <property type="entry name" value="mtLSU_mL45"/>
</dbReference>
<sequence length="377" mass="43536">MIVRICPYFRSVLPGLVPSTTSATQLAFVHHHMERKDLARFLGIKRSNTARANRNTHVNEKMFRKLRGKKTVVLDLPDDEERRHQETLTPSQLRIELLRKGINPYKEVQPRAWQESQITMQSFLLIQYSPSLDGVIDPFVTPEETLPIFSGGIDGVKEKGEELKQRMLHRYHNWRNGTSRIRKKEGFEKFDAKVNADWPGGVSRVPNFVLMLQLFGPTADFIYEEAHRALMKRDKPTLHKCITEHAFTVVSVRCADHPYKSGNDIAQITVRMRTKQKLAIYDRFGHLLLGSETEPREVVEYVVFENHIAVIDGTWRLHDKVYPKWVTPKQGAHTTLALGEANEESRPSHSSSLPLRVQELEEQRKKDKKKNEEDSDA</sequence>
<protein>
    <recommendedName>
        <fullName evidence="7">Large ribosomal subunit protein mL45</fullName>
    </recommendedName>
    <alternativeName>
        <fullName evidence="8">39S ribosomal protein L45, mitochondrial</fullName>
    </alternativeName>
</protein>
<keyword evidence="3" id="KW-0689">Ribosomal protein</keyword>
<keyword evidence="2" id="KW-0809">Transit peptide</keyword>